<dbReference type="FunFam" id="3.40.50.12780:FF:000001">
    <property type="entry name" value="Acetyl-coenzyme A synthetase"/>
    <property type="match status" value="1"/>
</dbReference>
<evidence type="ECO:0000256" key="9">
    <source>
        <dbReference type="SAM" id="MobiDB-lite"/>
    </source>
</evidence>
<feature type="compositionally biased region" description="Basic and acidic residues" evidence="9">
    <location>
        <begin position="19"/>
        <end position="52"/>
    </location>
</feature>
<dbReference type="Pfam" id="PF16177">
    <property type="entry name" value="ACAS_N"/>
    <property type="match status" value="1"/>
</dbReference>
<dbReference type="InterPro" id="IPR003591">
    <property type="entry name" value="Leu-rich_rpt_typical-subtyp"/>
</dbReference>
<dbReference type="InterPro" id="IPR020845">
    <property type="entry name" value="AMP-binding_CS"/>
</dbReference>
<feature type="region of interest" description="Disordered" evidence="9">
    <location>
        <begin position="469"/>
        <end position="498"/>
    </location>
</feature>
<protein>
    <recommendedName>
        <fullName evidence="2">acetate--CoA ligase</fullName>
        <ecNumber evidence="2">6.2.1.1</ecNumber>
    </recommendedName>
</protein>
<dbReference type="SMART" id="SM00369">
    <property type="entry name" value="LRR_TYP"/>
    <property type="match status" value="5"/>
</dbReference>
<reference evidence="12" key="1">
    <citation type="submission" date="2022-01" db="EMBL/GenBank/DDBJ databases">
        <authorList>
            <person name="Braso-Vives M."/>
        </authorList>
    </citation>
    <scope>NUCLEOTIDE SEQUENCE</scope>
</reference>
<dbReference type="InterPro" id="IPR001611">
    <property type="entry name" value="Leu-rich_rpt"/>
</dbReference>
<dbReference type="Pfam" id="PF13855">
    <property type="entry name" value="LRR_8"/>
    <property type="match status" value="1"/>
</dbReference>
<dbReference type="GO" id="GO:0005524">
    <property type="term" value="F:ATP binding"/>
    <property type="evidence" value="ECO:0007669"/>
    <property type="project" value="UniProtKB-KW"/>
</dbReference>
<dbReference type="Proteomes" id="UP000838412">
    <property type="component" value="Chromosome 13"/>
</dbReference>
<keyword evidence="3" id="KW-0436">Ligase</keyword>
<sequence>MARPEHGTHHRRASEGMLEEVREKTKHDDVKQPTDTSEDKQSEMDGVPENKRNFPIQEINVDQSNDEQQTQQRFQACDPNIQDSNSDRLSPRDNTICEGIEEETKEEIETEGEVGDTQTLDTGQPTQAGPTPQTHPNAGGPTGFAPAQFMPMPGYNPGFLPQGASQGFQFPPGCIFILNDCSNIQFGSQNTINSTHHHEHQSGDKFNGLNPEFLRMLINLGDPQKEKEMVNDLQDEDKCKDLVSGLKAFGTQLKTAKEGCVLLDFELSKDPEERLRFLRSCQSGEFQRFIQDNLLSRYVKDPTKVSMVLCFSIASITDTGCGEMAFNFNLLQGGYDVTASAGLEGLRQYATLSGLTFVESGAPNQSDLQSCLGDVLDDPEQRSAFELHLLNAQNTLAKLPAVGNQLKMSALAEVLQRPVRLITALENSFVDVLILPSQPLNPTCPTGAVVIGAYDKDHYVRMDYVTPEAQAATSGGPELHSDDHRDGAAEEEEEGITWEKTDSGHALHLNTTINDLTRQTRVPDTTDSRWASLTSVTFVDCTVDLKNTEDSLTIEVRTNNIKQDPTTLESVLALFPQRSNVAKLYLGGNKLRQLPDGMVFLPNLTCLSAPKNKLKKLPASILDLTSLTVVDLNRNHLTKFPEDLQLLPLLEKVFLCSNKIKSIPVGVLSKMKNLQVLAIDKNNLKGVPKDIVESKSLVELHIKGNPLSSLPRMVFSMTSLKLLGVDRNVWEGFLKHNDDARYRPSFNVCFDRCQHMGYDRKQNLPKTTNTTTQKVEDKQMGLLEEEDLPNQGSSTEEESRQEGPTEQGQEDPPISPSAEMSLTTHVSSMDDYNSTYRRSIEDPAEFWREISEEFHWETGPEGKFVDHNFDPNVGDVFVRWMSGATTNITYNLLEKNIREKCLGSALALQWQGDDDAERREVTYAQLKSLVCRAANMLKAKGIKRGHRVMIYMPQTVEQVVAMLACVRIGAVHCVVYGGATAEYLADRVKDSKCTAIITADFAKKDGGRQPMKTEVDRALKICGKEHSVHSCIVVRRVGDGEPDVWTTSAGPQEKNVPWCDGRDYWWQEEMGRVDDECEPEWMDAEDPLLILYTSGSTGSPKGVIHTVGGYMMYTATTFKYVFDCGNVADKVHFCTADLGWVTGQSYVIYGPLLNGVTTVLLEGDPLKANRIVTMVRRYNVTSLYTTPTAIRHMKATSGSDANYKLDTLRVVGTVGEPIARSTWRWYRSTIGRNHCSVVDTYWQTETGGHVMTPLPGATPMKPGSTTLPFFGVEPAVLSDDGKEMAGQCEGHLVFKSPWPGMMRGINGKPEKFTSYFQQFPGYYYTGDRCRRDADGYYRILGRREDRVSIPGAMGQVFNQLDVEATLLQHPDVEDVAVVTTDPTDDSFSGSGASSSGGYDNWYIFVTLRQTACLTETIFNTLREMLATTLHIFTPPSHIHCASELPKTWSDKVLRRLLRKVVLNDLDLGDFHVVANLRSLTTLFRQCRDMQTSCDSIEFFTKPRTMPS</sequence>
<evidence type="ECO:0000256" key="6">
    <source>
        <dbReference type="ARBA" id="ARBA00022741"/>
    </source>
</evidence>
<evidence type="ECO:0000256" key="7">
    <source>
        <dbReference type="ARBA" id="ARBA00022840"/>
    </source>
</evidence>
<dbReference type="Gene3D" id="3.80.10.10">
    <property type="entry name" value="Ribonuclease Inhibitor"/>
    <property type="match status" value="1"/>
</dbReference>
<dbReference type="InterPro" id="IPR042099">
    <property type="entry name" value="ANL_N_sf"/>
</dbReference>
<proteinExistence type="inferred from homology"/>
<feature type="compositionally biased region" description="Basic and acidic residues" evidence="9">
    <location>
        <begin position="479"/>
        <end position="488"/>
    </location>
</feature>
<evidence type="ECO:0000313" key="12">
    <source>
        <dbReference type="EMBL" id="CAH1242931.1"/>
    </source>
</evidence>
<keyword evidence="7" id="KW-0067">ATP-binding</keyword>
<dbReference type="SUPFAM" id="SSF52058">
    <property type="entry name" value="L domain-like"/>
    <property type="match status" value="1"/>
</dbReference>
<dbReference type="GO" id="GO:0006629">
    <property type="term" value="P:lipid metabolic process"/>
    <property type="evidence" value="ECO:0007669"/>
    <property type="project" value="UniProtKB-KW"/>
</dbReference>
<comment type="similarity">
    <text evidence="1">Belongs to the ATP-dependent AMP-binding enzyme family.</text>
</comment>
<accession>A0A8J9YW67</accession>
<feature type="compositionally biased region" description="Acidic residues" evidence="9">
    <location>
        <begin position="99"/>
        <end position="114"/>
    </location>
</feature>
<evidence type="ECO:0000256" key="2">
    <source>
        <dbReference type="ARBA" id="ARBA00013275"/>
    </source>
</evidence>
<dbReference type="InterPro" id="IPR000873">
    <property type="entry name" value="AMP-dep_synth/lig_dom"/>
</dbReference>
<evidence type="ECO:0000256" key="5">
    <source>
        <dbReference type="ARBA" id="ARBA00022737"/>
    </source>
</evidence>
<feature type="domain" description="AMP-dependent synthetase/ligase" evidence="10">
    <location>
        <begin position="916"/>
        <end position="1304"/>
    </location>
</feature>
<dbReference type="PANTHER" id="PTHR24095">
    <property type="entry name" value="ACETYL-COENZYME A SYNTHETASE"/>
    <property type="match status" value="1"/>
</dbReference>
<dbReference type="PANTHER" id="PTHR24095:SF244">
    <property type="entry name" value="ACETYL-COENZYME A SYNTHETASE"/>
    <property type="match status" value="1"/>
</dbReference>
<dbReference type="InterPro" id="IPR032387">
    <property type="entry name" value="ACAS_N"/>
</dbReference>
<dbReference type="Gene3D" id="3.40.50.12780">
    <property type="entry name" value="N-terminal domain of ligase-like"/>
    <property type="match status" value="1"/>
</dbReference>
<dbReference type="OrthoDB" id="10253115at2759"/>
<dbReference type="NCBIfam" id="NF001208">
    <property type="entry name" value="PRK00174.1"/>
    <property type="match status" value="1"/>
</dbReference>
<feature type="region of interest" description="Disordered" evidence="9">
    <location>
        <begin position="1"/>
        <end position="142"/>
    </location>
</feature>
<organism evidence="12 13">
    <name type="scientific">Branchiostoma lanceolatum</name>
    <name type="common">Common lancelet</name>
    <name type="synonym">Amphioxus lanceolatum</name>
    <dbReference type="NCBI Taxonomy" id="7740"/>
    <lineage>
        <taxon>Eukaryota</taxon>
        <taxon>Metazoa</taxon>
        <taxon>Chordata</taxon>
        <taxon>Cephalochordata</taxon>
        <taxon>Leptocardii</taxon>
        <taxon>Amphioxiformes</taxon>
        <taxon>Branchiostomatidae</taxon>
        <taxon>Branchiostoma</taxon>
    </lineage>
</organism>
<evidence type="ECO:0000256" key="1">
    <source>
        <dbReference type="ARBA" id="ARBA00006432"/>
    </source>
</evidence>
<evidence type="ECO:0000259" key="11">
    <source>
        <dbReference type="Pfam" id="PF16177"/>
    </source>
</evidence>
<evidence type="ECO:0000259" key="10">
    <source>
        <dbReference type="Pfam" id="PF00501"/>
    </source>
</evidence>
<keyword evidence="8" id="KW-0443">Lipid metabolism</keyword>
<dbReference type="Gene3D" id="3.30.300.30">
    <property type="match status" value="1"/>
</dbReference>
<dbReference type="GO" id="GO:0003987">
    <property type="term" value="F:acetate-CoA ligase activity"/>
    <property type="evidence" value="ECO:0007669"/>
    <property type="project" value="UniProtKB-EC"/>
</dbReference>
<evidence type="ECO:0000256" key="8">
    <source>
        <dbReference type="ARBA" id="ARBA00023098"/>
    </source>
</evidence>
<gene>
    <name evidence="12" type="primary">ACSS2</name>
    <name evidence="12" type="ORF">BLAG_LOCUS6101</name>
</gene>
<dbReference type="EC" id="6.2.1.1" evidence="2"/>
<feature type="domain" description="Acetyl-coenzyme A synthetase N-terminal" evidence="11">
    <location>
        <begin position="832"/>
        <end position="891"/>
    </location>
</feature>
<evidence type="ECO:0000256" key="4">
    <source>
        <dbReference type="ARBA" id="ARBA00022614"/>
    </source>
</evidence>
<name>A0A8J9YW67_BRALA</name>
<dbReference type="GO" id="GO:0006085">
    <property type="term" value="P:acetyl-CoA biosynthetic process"/>
    <property type="evidence" value="ECO:0007669"/>
    <property type="project" value="TreeGrafter"/>
</dbReference>
<keyword evidence="4" id="KW-0433">Leucine-rich repeat</keyword>
<dbReference type="Pfam" id="PF00501">
    <property type="entry name" value="AMP-binding"/>
    <property type="match status" value="1"/>
</dbReference>
<dbReference type="SUPFAM" id="SSF56801">
    <property type="entry name" value="Acetyl-CoA synthetase-like"/>
    <property type="match status" value="1"/>
</dbReference>
<keyword evidence="6" id="KW-0547">Nucleotide-binding</keyword>
<evidence type="ECO:0000256" key="3">
    <source>
        <dbReference type="ARBA" id="ARBA00022598"/>
    </source>
</evidence>
<dbReference type="PROSITE" id="PS00455">
    <property type="entry name" value="AMP_BINDING"/>
    <property type="match status" value="1"/>
</dbReference>
<dbReference type="InterPro" id="IPR032675">
    <property type="entry name" value="LRR_dom_sf"/>
</dbReference>
<keyword evidence="13" id="KW-1185">Reference proteome</keyword>
<dbReference type="InterPro" id="IPR045851">
    <property type="entry name" value="AMP-bd_C_sf"/>
</dbReference>
<dbReference type="EMBL" id="OV696698">
    <property type="protein sequence ID" value="CAH1242931.1"/>
    <property type="molecule type" value="Genomic_DNA"/>
</dbReference>
<keyword evidence="5" id="KW-0677">Repeat</keyword>
<feature type="region of interest" description="Disordered" evidence="9">
    <location>
        <begin position="779"/>
        <end position="819"/>
    </location>
</feature>
<feature type="compositionally biased region" description="Polar residues" evidence="9">
    <location>
        <begin position="60"/>
        <end position="74"/>
    </location>
</feature>
<feature type="compositionally biased region" description="Polar residues" evidence="9">
    <location>
        <begin position="116"/>
        <end position="136"/>
    </location>
</feature>
<evidence type="ECO:0000313" key="13">
    <source>
        <dbReference type="Proteomes" id="UP000838412"/>
    </source>
</evidence>